<reference evidence="7" key="1">
    <citation type="submission" date="2025-08" db="UniProtKB">
        <authorList>
            <consortium name="Ensembl"/>
        </authorList>
    </citation>
    <scope>IDENTIFICATION</scope>
</reference>
<evidence type="ECO:0000259" key="6">
    <source>
        <dbReference type="SMART" id="SM00409"/>
    </source>
</evidence>
<dbReference type="AlphaFoldDB" id="A0A3Q3FZ45"/>
<evidence type="ECO:0000256" key="3">
    <source>
        <dbReference type="ARBA" id="ARBA00023136"/>
    </source>
</evidence>
<dbReference type="Proteomes" id="UP000261660">
    <property type="component" value="Unplaced"/>
</dbReference>
<keyword evidence="3 4" id="KW-0472">Membrane</keyword>
<evidence type="ECO:0000256" key="4">
    <source>
        <dbReference type="SAM" id="Phobius"/>
    </source>
</evidence>
<sequence>MMKIFVLLLVAMMTGCEATSEDSSEDSSEDIDMMGCSGGWVDFTCRYPDVNTSYEAVYVKCGDETVIESNLTASWKSQNRFHLYHDRTNKNLRVIIRQLQSNDFKKWKCGFDQHDSDQEVDLKREDSYETPFNQIAYKTAKTTITCEYPNKSNVKFFCKDNGFICEDILSEPPLRSNGTFSLNITGTGLIVSISNVSTQHLGDYWCGLKSKDGISRAGLKKIHLNVEDITTSELSLAVGQTSTFRCDYPESSSIFRFFCKGEDPSSCQTLISKQGSRRSTGRFSLKEDHRKKQINITVTGVTAEDTGTYWCGTKNSGSKTDKFYHRFLVTVVPKSQEEEVWLLPVISAVVVCLVVVLIIILVLVYKRCKRSETWRDGGALEEQAYAEIQERPPLPTIYATANFPSISSAPPGYSVVTFKNSSDVKGDAYSTVRHPDPSPVYSTVNHTCPHCL</sequence>
<dbReference type="GO" id="GO:0004888">
    <property type="term" value="F:transmembrane signaling receptor activity"/>
    <property type="evidence" value="ECO:0007669"/>
    <property type="project" value="TreeGrafter"/>
</dbReference>
<name>A0A3Q3FZ45_9LABR</name>
<protein>
    <submittedName>
        <fullName evidence="7">Polymeric immunoglobulin receptor-like</fullName>
    </submittedName>
</protein>
<evidence type="ECO:0000256" key="1">
    <source>
        <dbReference type="ARBA" id="ARBA00004370"/>
    </source>
</evidence>
<proteinExistence type="predicted"/>
<dbReference type="GeneTree" id="ENSGT00720000109813"/>
<dbReference type="STRING" id="56723.ENSLBEP00000025487"/>
<dbReference type="GeneID" id="110003862"/>
<dbReference type="Gene3D" id="2.60.40.10">
    <property type="entry name" value="Immunoglobulins"/>
    <property type="match status" value="3"/>
</dbReference>
<feature type="domain" description="Immunoglobulin" evidence="6">
    <location>
        <begin position="131"/>
        <end position="227"/>
    </location>
</feature>
<dbReference type="InterPro" id="IPR003599">
    <property type="entry name" value="Ig_sub"/>
</dbReference>
<dbReference type="PANTHER" id="PTHR11860:SF87">
    <property type="entry name" value="CMRF35-LIKE MOLECULE 8"/>
    <property type="match status" value="1"/>
</dbReference>
<dbReference type="InterPro" id="IPR013783">
    <property type="entry name" value="Ig-like_fold"/>
</dbReference>
<dbReference type="InParanoid" id="A0A3Q3FZ45"/>
<feature type="chain" id="PRO_5018570136" evidence="5">
    <location>
        <begin position="19"/>
        <end position="452"/>
    </location>
</feature>
<dbReference type="RefSeq" id="XP_020515087.1">
    <property type="nucleotide sequence ID" value="XM_020659431.3"/>
</dbReference>
<comment type="subcellular location">
    <subcellularLocation>
        <location evidence="1">Membrane</location>
    </subcellularLocation>
</comment>
<keyword evidence="2 4" id="KW-0812">Transmembrane</keyword>
<dbReference type="Ensembl" id="ENSLBET00000026775.1">
    <property type="protein sequence ID" value="ENSLBEP00000025487.1"/>
    <property type="gene ID" value="ENSLBEG00000019471.1"/>
</dbReference>
<feature type="signal peptide" evidence="5">
    <location>
        <begin position="1"/>
        <end position="18"/>
    </location>
</feature>
<dbReference type="PROSITE" id="PS51257">
    <property type="entry name" value="PROKAR_LIPOPROTEIN"/>
    <property type="match status" value="1"/>
</dbReference>
<accession>A0A3Q3FZ45</accession>
<dbReference type="OrthoDB" id="8959642at2759"/>
<dbReference type="PANTHER" id="PTHR11860">
    <property type="entry name" value="POLYMERIC-IMMUNOGLOBULIN RECEPTOR"/>
    <property type="match status" value="1"/>
</dbReference>
<feature type="domain" description="Immunoglobulin" evidence="6">
    <location>
        <begin position="231"/>
        <end position="332"/>
    </location>
</feature>
<keyword evidence="4" id="KW-1133">Transmembrane helix</keyword>
<keyword evidence="8" id="KW-1185">Reference proteome</keyword>
<evidence type="ECO:0000313" key="8">
    <source>
        <dbReference type="Proteomes" id="UP000261660"/>
    </source>
</evidence>
<reference evidence="7" key="2">
    <citation type="submission" date="2025-09" db="UniProtKB">
        <authorList>
            <consortium name="Ensembl"/>
        </authorList>
    </citation>
    <scope>IDENTIFICATION</scope>
</reference>
<dbReference type="Pfam" id="PF07686">
    <property type="entry name" value="V-set"/>
    <property type="match status" value="1"/>
</dbReference>
<organism evidence="7 8">
    <name type="scientific">Labrus bergylta</name>
    <name type="common">ballan wrasse</name>
    <dbReference type="NCBI Taxonomy" id="56723"/>
    <lineage>
        <taxon>Eukaryota</taxon>
        <taxon>Metazoa</taxon>
        <taxon>Chordata</taxon>
        <taxon>Craniata</taxon>
        <taxon>Vertebrata</taxon>
        <taxon>Euteleostomi</taxon>
        <taxon>Actinopterygii</taxon>
        <taxon>Neopterygii</taxon>
        <taxon>Teleostei</taxon>
        <taxon>Neoteleostei</taxon>
        <taxon>Acanthomorphata</taxon>
        <taxon>Eupercaria</taxon>
        <taxon>Labriformes</taxon>
        <taxon>Labridae</taxon>
        <taxon>Labrus</taxon>
    </lineage>
</organism>
<evidence type="ECO:0000256" key="2">
    <source>
        <dbReference type="ARBA" id="ARBA00022692"/>
    </source>
</evidence>
<evidence type="ECO:0000256" key="5">
    <source>
        <dbReference type="SAM" id="SignalP"/>
    </source>
</evidence>
<feature type="transmembrane region" description="Helical" evidence="4">
    <location>
        <begin position="341"/>
        <end position="365"/>
    </location>
</feature>
<keyword evidence="5" id="KW-0732">Signal</keyword>
<dbReference type="SMART" id="SM00409">
    <property type="entry name" value="IG"/>
    <property type="match status" value="2"/>
</dbReference>
<dbReference type="InterPro" id="IPR036179">
    <property type="entry name" value="Ig-like_dom_sf"/>
</dbReference>
<evidence type="ECO:0000313" key="7">
    <source>
        <dbReference type="Ensembl" id="ENSLBEP00000025487.1"/>
    </source>
</evidence>
<dbReference type="SUPFAM" id="SSF48726">
    <property type="entry name" value="Immunoglobulin"/>
    <property type="match status" value="2"/>
</dbReference>
<dbReference type="InterPro" id="IPR013106">
    <property type="entry name" value="Ig_V-set"/>
</dbReference>
<dbReference type="GO" id="GO:0005886">
    <property type="term" value="C:plasma membrane"/>
    <property type="evidence" value="ECO:0007669"/>
    <property type="project" value="TreeGrafter"/>
</dbReference>
<dbReference type="InterPro" id="IPR050671">
    <property type="entry name" value="CD300_family_receptors"/>
</dbReference>